<organism evidence="3 4">
    <name type="scientific">Phoenix dactylifera</name>
    <name type="common">Date palm</name>
    <dbReference type="NCBI Taxonomy" id="42345"/>
    <lineage>
        <taxon>Eukaryota</taxon>
        <taxon>Viridiplantae</taxon>
        <taxon>Streptophyta</taxon>
        <taxon>Embryophyta</taxon>
        <taxon>Tracheophyta</taxon>
        <taxon>Spermatophyta</taxon>
        <taxon>Magnoliopsida</taxon>
        <taxon>Liliopsida</taxon>
        <taxon>Arecaceae</taxon>
        <taxon>Coryphoideae</taxon>
        <taxon>Phoeniceae</taxon>
        <taxon>Phoenix</taxon>
    </lineage>
</organism>
<protein>
    <submittedName>
        <fullName evidence="4">Chitin elicitor-binding protein-like</fullName>
    </submittedName>
</protein>
<dbReference type="OrthoDB" id="2107166at2759"/>
<dbReference type="GeneID" id="120105546"/>
<feature type="chain" id="PRO_5034907295" evidence="1">
    <location>
        <begin position="28"/>
        <end position="357"/>
    </location>
</feature>
<dbReference type="PANTHER" id="PTHR33734">
    <property type="entry name" value="LYSM DOMAIN-CONTAINING GPI-ANCHORED PROTEIN 2"/>
    <property type="match status" value="1"/>
</dbReference>
<feature type="domain" description="LysM" evidence="2">
    <location>
        <begin position="110"/>
        <end position="158"/>
    </location>
</feature>
<dbReference type="RefSeq" id="XP_038974038.1">
    <property type="nucleotide sequence ID" value="XM_039118110.1"/>
</dbReference>
<dbReference type="PANTHER" id="PTHR33734:SF11">
    <property type="entry name" value="LYSM DOMAIN-CONTAINING GPI-ANCHORED PROTEIN 2"/>
    <property type="match status" value="1"/>
</dbReference>
<dbReference type="CDD" id="cd00118">
    <property type="entry name" value="LysM"/>
    <property type="match status" value="2"/>
</dbReference>
<dbReference type="Pfam" id="PF01476">
    <property type="entry name" value="LysM"/>
    <property type="match status" value="2"/>
</dbReference>
<gene>
    <name evidence="4" type="primary">LOC120105546</name>
</gene>
<evidence type="ECO:0000313" key="3">
    <source>
        <dbReference type="Proteomes" id="UP000228380"/>
    </source>
</evidence>
<sequence length="357" mass="37227">MGCLASIPCLSLLLLLLLSQFFSAAFAGNFTCNATPSATCRGLAGYVVPNDTTYGHIRSLFQVDTLASILGANNKSLSTPATQPVPANSTVLVPFPCRCVNGTGKSDGVPVYTVKSTDTGLDDIARNTFDLFATYPEIADANNITNANVITPGEKLYIPLPCSCDPVQGEEVAHLAHVVAAGSTVAGIAAMFGTDEDTLLQLNGNFQPASLKAGQILDVPLGVCSSSIRSTSLDYDFMRLPAKSYALTAKGCVLCGCNNDTYQLDCKLNQSMSSACPAERCARDLKIGNSSTSGCEITACDYAGYANSSASGFEILAVNTTKNICNSSAPAGLGLKVSLWSGLLILLHMALMGPPFL</sequence>
<feature type="signal peptide" evidence="1">
    <location>
        <begin position="1"/>
        <end position="27"/>
    </location>
</feature>
<evidence type="ECO:0000313" key="4">
    <source>
        <dbReference type="RefSeq" id="XP_038974038.1"/>
    </source>
</evidence>
<proteinExistence type="predicted"/>
<accession>A0A8B8ZRA4</accession>
<reference evidence="4" key="1">
    <citation type="submission" date="2025-08" db="UniProtKB">
        <authorList>
            <consortium name="RefSeq"/>
        </authorList>
    </citation>
    <scope>IDENTIFICATION</scope>
    <source>
        <tissue evidence="4">Young leaves</tissue>
    </source>
</reference>
<keyword evidence="3" id="KW-1185">Reference proteome</keyword>
<dbReference type="Gene3D" id="3.10.350.10">
    <property type="entry name" value="LysM domain"/>
    <property type="match status" value="2"/>
</dbReference>
<dbReference type="Proteomes" id="UP000228380">
    <property type="component" value="Unplaced"/>
</dbReference>
<dbReference type="SUPFAM" id="SSF54106">
    <property type="entry name" value="LysM domain"/>
    <property type="match status" value="1"/>
</dbReference>
<evidence type="ECO:0000259" key="2">
    <source>
        <dbReference type="PROSITE" id="PS51782"/>
    </source>
</evidence>
<name>A0A8B8ZRA4_PHODC</name>
<dbReference type="InterPro" id="IPR036779">
    <property type="entry name" value="LysM_dom_sf"/>
</dbReference>
<keyword evidence="1" id="KW-0732">Signal</keyword>
<feature type="domain" description="LysM" evidence="2">
    <location>
        <begin position="175"/>
        <end position="219"/>
    </location>
</feature>
<dbReference type="AlphaFoldDB" id="A0A8B8ZRA4"/>
<dbReference type="PROSITE" id="PS51782">
    <property type="entry name" value="LYSM"/>
    <property type="match status" value="2"/>
</dbReference>
<dbReference type="SMART" id="SM00257">
    <property type="entry name" value="LysM"/>
    <property type="match status" value="2"/>
</dbReference>
<evidence type="ECO:0000256" key="1">
    <source>
        <dbReference type="SAM" id="SignalP"/>
    </source>
</evidence>
<dbReference type="InterPro" id="IPR018392">
    <property type="entry name" value="LysM"/>
</dbReference>
<dbReference type="KEGG" id="pda:120105546"/>